<evidence type="ECO:0000256" key="6">
    <source>
        <dbReference type="ARBA" id="ARBA00023229"/>
    </source>
</evidence>
<dbReference type="PROSITE" id="PS00723">
    <property type="entry name" value="POLYPRENYL_SYNTHASE_1"/>
    <property type="match status" value="1"/>
</dbReference>
<dbReference type="GO" id="GO:0004659">
    <property type="term" value="F:prenyltransferase activity"/>
    <property type="evidence" value="ECO:0007669"/>
    <property type="project" value="InterPro"/>
</dbReference>
<keyword evidence="3 7" id="KW-0808">Transferase</keyword>
<dbReference type="InterPro" id="IPR053378">
    <property type="entry name" value="Prenyl_diphosphate_synthase"/>
</dbReference>
<dbReference type="PANTHER" id="PTHR43281:SF1">
    <property type="entry name" value="FARNESYL DIPHOSPHATE SYNTHASE"/>
    <property type="match status" value="1"/>
</dbReference>
<proteinExistence type="inferred from homology"/>
<dbReference type="GO" id="GO:0005737">
    <property type="term" value="C:cytoplasm"/>
    <property type="evidence" value="ECO:0007669"/>
    <property type="project" value="UniProtKB-ARBA"/>
</dbReference>
<dbReference type="SFLD" id="SFLDG01017">
    <property type="entry name" value="Polyprenyl_Transferase_Like"/>
    <property type="match status" value="1"/>
</dbReference>
<dbReference type="Proteomes" id="UP000598633">
    <property type="component" value="Unassembled WGS sequence"/>
</dbReference>
<reference evidence="8 9" key="1">
    <citation type="submission" date="2020-08" db="EMBL/GenBank/DDBJ databases">
        <title>Acidobacteriota in marine sediments use diverse sulfur dissimilation pathways.</title>
        <authorList>
            <person name="Wasmund K."/>
        </authorList>
    </citation>
    <scope>NUCLEOTIDE SEQUENCE [LARGE SCALE GENOMIC DNA]</scope>
    <source>
        <strain evidence="8">MAG AM3-A</strain>
    </source>
</reference>
<dbReference type="InterPro" id="IPR008949">
    <property type="entry name" value="Isoprenoid_synthase_dom_sf"/>
</dbReference>
<dbReference type="GO" id="GO:0046872">
    <property type="term" value="F:metal ion binding"/>
    <property type="evidence" value="ECO:0007669"/>
    <property type="project" value="UniProtKB-KW"/>
</dbReference>
<dbReference type="PROSITE" id="PS00444">
    <property type="entry name" value="POLYPRENYL_SYNTHASE_2"/>
    <property type="match status" value="1"/>
</dbReference>
<dbReference type="InterPro" id="IPR033749">
    <property type="entry name" value="Polyprenyl_synt_CS"/>
</dbReference>
<keyword evidence="4" id="KW-0479">Metal-binding</keyword>
<comment type="cofactor">
    <cofactor evidence="1">
        <name>Mg(2+)</name>
        <dbReference type="ChEBI" id="CHEBI:18420"/>
    </cofactor>
</comment>
<keyword evidence="5" id="KW-0460">Magnesium</keyword>
<dbReference type="PANTHER" id="PTHR43281">
    <property type="entry name" value="FARNESYL DIPHOSPHATE SYNTHASE"/>
    <property type="match status" value="1"/>
</dbReference>
<gene>
    <name evidence="8" type="ORF">IFJ97_06835</name>
</gene>
<evidence type="ECO:0000256" key="5">
    <source>
        <dbReference type="ARBA" id="ARBA00022842"/>
    </source>
</evidence>
<dbReference type="SFLD" id="SFLDS00005">
    <property type="entry name" value="Isoprenoid_Synthase_Type_I"/>
    <property type="match status" value="1"/>
</dbReference>
<evidence type="ECO:0000256" key="3">
    <source>
        <dbReference type="ARBA" id="ARBA00022679"/>
    </source>
</evidence>
<dbReference type="InterPro" id="IPR000092">
    <property type="entry name" value="Polyprenyl_synt"/>
</dbReference>
<dbReference type="GO" id="GO:0016114">
    <property type="term" value="P:terpenoid biosynthetic process"/>
    <property type="evidence" value="ECO:0007669"/>
    <property type="project" value="UniProtKB-ARBA"/>
</dbReference>
<sequence>MTVEALLTRERETIEESLQNLFPAAGEWPLRLWQAMAHAVFAGGKRIRPVLARVAHRAAGGDPAEITYSVCGLELIHTYSLVHDDLPALDDDVLRRGQPTVHVAFDEATAILVGDALLTEGLLLIARHPEGKGWAERRAEGVAMVADAISARGMVGGQVEDLEATGQIAGAAGDLEKTLERIHRHKTGALLRASVELGAILAGVEGSDLGPFVDYGDDLGLAFQIADDILDASAGADDLGKSPGKDEAAGKLTYVTLYGLDQARRRLDEVEQQLIERAEAIEGPDGELGALAQFVCRRKS</sequence>
<dbReference type="Gene3D" id="1.10.600.10">
    <property type="entry name" value="Farnesyl Diphosphate Synthase"/>
    <property type="match status" value="1"/>
</dbReference>
<accession>A0A8J7CGN6</accession>
<dbReference type="AlphaFoldDB" id="A0A8J7CGN6"/>
<dbReference type="CDD" id="cd00685">
    <property type="entry name" value="Trans_IPPS_HT"/>
    <property type="match status" value="1"/>
</dbReference>
<dbReference type="EMBL" id="JACXWA010000111">
    <property type="protein sequence ID" value="MBD3871054.1"/>
    <property type="molecule type" value="Genomic_DNA"/>
</dbReference>
<dbReference type="NCBIfam" id="NF045485">
    <property type="entry name" value="FPPsyn"/>
    <property type="match status" value="1"/>
</dbReference>
<comment type="similarity">
    <text evidence="2 7">Belongs to the FPP/GGPP synthase family.</text>
</comment>
<comment type="caution">
    <text evidence="8">The sequence shown here is derived from an EMBL/GenBank/DDBJ whole genome shotgun (WGS) entry which is preliminary data.</text>
</comment>
<protein>
    <submittedName>
        <fullName evidence="8">Polyprenyl synthetase family protein</fullName>
    </submittedName>
</protein>
<evidence type="ECO:0000256" key="1">
    <source>
        <dbReference type="ARBA" id="ARBA00001946"/>
    </source>
</evidence>
<name>A0A8J7CGN6_9BACT</name>
<dbReference type="SUPFAM" id="SSF48576">
    <property type="entry name" value="Terpenoid synthases"/>
    <property type="match status" value="1"/>
</dbReference>
<dbReference type="FunFam" id="1.10.600.10:FF:000001">
    <property type="entry name" value="Geranylgeranyl diphosphate synthase"/>
    <property type="match status" value="1"/>
</dbReference>
<evidence type="ECO:0000256" key="2">
    <source>
        <dbReference type="ARBA" id="ARBA00006706"/>
    </source>
</evidence>
<keyword evidence="6" id="KW-0414">Isoprene biosynthesis</keyword>
<evidence type="ECO:0000256" key="4">
    <source>
        <dbReference type="ARBA" id="ARBA00022723"/>
    </source>
</evidence>
<organism evidence="8 9">
    <name type="scientific">Candidatus Sulfomarinibacter kjeldsenii</name>
    <dbReference type="NCBI Taxonomy" id="2885994"/>
    <lineage>
        <taxon>Bacteria</taxon>
        <taxon>Pseudomonadati</taxon>
        <taxon>Acidobacteriota</taxon>
        <taxon>Thermoanaerobaculia</taxon>
        <taxon>Thermoanaerobaculales</taxon>
        <taxon>Candidatus Sulfomarinibacteraceae</taxon>
        <taxon>Candidatus Sulfomarinibacter</taxon>
    </lineage>
</organism>
<evidence type="ECO:0000313" key="9">
    <source>
        <dbReference type="Proteomes" id="UP000598633"/>
    </source>
</evidence>
<evidence type="ECO:0000256" key="7">
    <source>
        <dbReference type="RuleBase" id="RU004466"/>
    </source>
</evidence>
<dbReference type="Pfam" id="PF00348">
    <property type="entry name" value="polyprenyl_synt"/>
    <property type="match status" value="1"/>
</dbReference>
<evidence type="ECO:0000313" key="8">
    <source>
        <dbReference type="EMBL" id="MBD3871054.1"/>
    </source>
</evidence>